<keyword evidence="1" id="KW-0597">Phosphoprotein</keyword>
<dbReference type="Pfam" id="PF00072">
    <property type="entry name" value="Response_reg"/>
    <property type="match status" value="1"/>
</dbReference>
<dbReference type="SMART" id="SM00448">
    <property type="entry name" value="REC"/>
    <property type="match status" value="1"/>
</dbReference>
<dbReference type="PROSITE" id="PS50110">
    <property type="entry name" value="RESPONSE_REGULATORY"/>
    <property type="match status" value="1"/>
</dbReference>
<evidence type="ECO:0000259" key="2">
    <source>
        <dbReference type="PROSITE" id="PS50110"/>
    </source>
</evidence>
<reference evidence="3 4" key="1">
    <citation type="submission" date="2016-07" db="EMBL/GenBank/DDBJ databases">
        <authorList>
            <person name="Lefevre C.T."/>
        </authorList>
    </citation>
    <scope>NUCLEOTIDE SEQUENCE [LARGE SCALE GENOMIC DNA]</scope>
    <source>
        <strain evidence="3">PR1</strain>
    </source>
</reference>
<dbReference type="Proteomes" id="UP000231658">
    <property type="component" value="Unassembled WGS sequence"/>
</dbReference>
<evidence type="ECO:0000313" key="4">
    <source>
        <dbReference type="Proteomes" id="UP000231658"/>
    </source>
</evidence>
<accession>A0A1C3RI11</accession>
<feature type="domain" description="Response regulatory" evidence="2">
    <location>
        <begin position="5"/>
        <end position="120"/>
    </location>
</feature>
<dbReference type="PANTHER" id="PTHR43228">
    <property type="entry name" value="TWO-COMPONENT RESPONSE REGULATOR"/>
    <property type="match status" value="1"/>
</dbReference>
<dbReference type="SUPFAM" id="SSF52172">
    <property type="entry name" value="CheY-like"/>
    <property type="match status" value="1"/>
</dbReference>
<dbReference type="Gene3D" id="3.40.50.2300">
    <property type="match status" value="1"/>
</dbReference>
<proteinExistence type="predicted"/>
<dbReference type="InterPro" id="IPR001789">
    <property type="entry name" value="Sig_transdc_resp-reg_receiver"/>
</dbReference>
<dbReference type="PANTHER" id="PTHR43228:SF1">
    <property type="entry name" value="TWO-COMPONENT RESPONSE REGULATOR ARR22"/>
    <property type="match status" value="1"/>
</dbReference>
<dbReference type="AlphaFoldDB" id="A0A1C3RI11"/>
<organism evidence="3 4">
    <name type="scientific">Candidatus Terasakiella magnetica</name>
    <dbReference type="NCBI Taxonomy" id="1867952"/>
    <lineage>
        <taxon>Bacteria</taxon>
        <taxon>Pseudomonadati</taxon>
        <taxon>Pseudomonadota</taxon>
        <taxon>Alphaproteobacteria</taxon>
        <taxon>Rhodospirillales</taxon>
        <taxon>Terasakiellaceae</taxon>
        <taxon>Terasakiella</taxon>
    </lineage>
</organism>
<dbReference type="RefSeq" id="WP_069188974.1">
    <property type="nucleotide sequence ID" value="NZ_FLYE01000023.1"/>
</dbReference>
<dbReference type="InterPro" id="IPR052048">
    <property type="entry name" value="ST_Response_Regulator"/>
</dbReference>
<dbReference type="STRING" id="1867952.MTBPR1_30291"/>
<evidence type="ECO:0000256" key="1">
    <source>
        <dbReference type="PROSITE-ProRule" id="PRU00169"/>
    </source>
</evidence>
<dbReference type="InterPro" id="IPR011006">
    <property type="entry name" value="CheY-like_superfamily"/>
</dbReference>
<dbReference type="GO" id="GO:0000160">
    <property type="term" value="P:phosphorelay signal transduction system"/>
    <property type="evidence" value="ECO:0007669"/>
    <property type="project" value="InterPro"/>
</dbReference>
<evidence type="ECO:0000313" key="3">
    <source>
        <dbReference type="EMBL" id="SCA56921.1"/>
    </source>
</evidence>
<sequence>MKRLNVMIVDDSQIMIKKIKKHLEALGHRIVATCHSGSEALVQYKKVKPDLVTMDITMADMNGIEATKVIVKDNPSALIIMVTSHGQEGMVLEAIKAGAKGYLLKPINEDQLQDTLNTIDAKYLKSA</sequence>
<dbReference type="OrthoDB" id="9782655at2"/>
<protein>
    <submittedName>
        <fullName evidence="3">Chemotaxis protein CheY</fullName>
    </submittedName>
</protein>
<dbReference type="EMBL" id="FLYE01000023">
    <property type="protein sequence ID" value="SCA56921.1"/>
    <property type="molecule type" value="Genomic_DNA"/>
</dbReference>
<name>A0A1C3RI11_9PROT</name>
<feature type="modified residue" description="4-aspartylphosphate" evidence="1">
    <location>
        <position position="55"/>
    </location>
</feature>
<keyword evidence="4" id="KW-1185">Reference proteome</keyword>
<gene>
    <name evidence="3" type="primary">cheY</name>
    <name evidence="3" type="ORF">MTBPR1_30291</name>
</gene>